<accession>A0A5B7WXB3</accession>
<dbReference type="Proteomes" id="UP000307000">
    <property type="component" value="Chromosome"/>
</dbReference>
<reference evidence="1 2" key="1">
    <citation type="submission" date="2018-12" db="EMBL/GenBank/DDBJ databases">
        <title>Complete Genome Sequence of Glutamicibacter creatinolyticus strain LGCM259,isolated from an abscess of a 12-year-old mare in Italy.</title>
        <authorList>
            <person name="Santos R.G."/>
            <person name="Silva A.L."/>
            <person name="Seyffert N."/>
            <person name="Castro T.L.P."/>
            <person name="Attili A.R."/>
            <person name="Rifici C."/>
            <person name="Mazzullo G."/>
            <person name="Brenig B."/>
            <person name="Venanzi F."/>
            <person name="Azevedo V."/>
        </authorList>
    </citation>
    <scope>NUCLEOTIDE SEQUENCE [LARGE SCALE GENOMIC DNA]</scope>
    <source>
        <strain evidence="1 2">LGCM 259</strain>
    </source>
</reference>
<evidence type="ECO:0000313" key="1">
    <source>
        <dbReference type="EMBL" id="QCY48569.1"/>
    </source>
</evidence>
<keyword evidence="2" id="KW-1185">Reference proteome</keyword>
<dbReference type="AlphaFoldDB" id="A0A5B7WXB3"/>
<gene>
    <name evidence="1" type="ORF">GcLGCM259_2862</name>
</gene>
<proteinExistence type="predicted"/>
<dbReference type="EMBL" id="CP034412">
    <property type="protein sequence ID" value="QCY48569.1"/>
    <property type="molecule type" value="Genomic_DNA"/>
</dbReference>
<evidence type="ECO:0000313" key="2">
    <source>
        <dbReference type="Proteomes" id="UP000307000"/>
    </source>
</evidence>
<sequence>MEVRTLLLELSDDQLADLNDALEDYRDYFKTQAQEASMGFGLDAEYWESRANEIQGLREMLLKARGKEVT</sequence>
<protein>
    <submittedName>
        <fullName evidence="1">Enterochelin ABC transporter permease</fullName>
    </submittedName>
</protein>
<dbReference type="KEGG" id="gcr:GcLGCM259_2862"/>
<dbReference type="RefSeq" id="WP_138927062.1">
    <property type="nucleotide sequence ID" value="NZ_CP034412.1"/>
</dbReference>
<name>A0A5B7WXB3_9MICC</name>
<organism evidence="1 2">
    <name type="scientific">Glutamicibacter creatinolyticus</name>
    <dbReference type="NCBI Taxonomy" id="162496"/>
    <lineage>
        <taxon>Bacteria</taxon>
        <taxon>Bacillati</taxon>
        <taxon>Actinomycetota</taxon>
        <taxon>Actinomycetes</taxon>
        <taxon>Micrococcales</taxon>
        <taxon>Micrococcaceae</taxon>
        <taxon>Glutamicibacter</taxon>
    </lineage>
</organism>